<evidence type="ECO:0000313" key="1">
    <source>
        <dbReference type="EMBL" id="CAJ2659359.1"/>
    </source>
</evidence>
<protein>
    <submittedName>
        <fullName evidence="1">Uncharacterized protein</fullName>
    </submittedName>
</protein>
<organism evidence="1 2">
    <name type="scientific">Trifolium pratense</name>
    <name type="common">Red clover</name>
    <dbReference type="NCBI Taxonomy" id="57577"/>
    <lineage>
        <taxon>Eukaryota</taxon>
        <taxon>Viridiplantae</taxon>
        <taxon>Streptophyta</taxon>
        <taxon>Embryophyta</taxon>
        <taxon>Tracheophyta</taxon>
        <taxon>Spermatophyta</taxon>
        <taxon>Magnoliopsida</taxon>
        <taxon>eudicotyledons</taxon>
        <taxon>Gunneridae</taxon>
        <taxon>Pentapetalae</taxon>
        <taxon>rosids</taxon>
        <taxon>fabids</taxon>
        <taxon>Fabales</taxon>
        <taxon>Fabaceae</taxon>
        <taxon>Papilionoideae</taxon>
        <taxon>50 kb inversion clade</taxon>
        <taxon>NPAAA clade</taxon>
        <taxon>Hologalegina</taxon>
        <taxon>IRL clade</taxon>
        <taxon>Trifolieae</taxon>
        <taxon>Trifolium</taxon>
    </lineage>
</organism>
<gene>
    <name evidence="1" type="ORF">MILVUS5_LOCUS25547</name>
</gene>
<dbReference type="EMBL" id="CASHSV030000311">
    <property type="protein sequence ID" value="CAJ2659359.1"/>
    <property type="molecule type" value="Genomic_DNA"/>
</dbReference>
<reference evidence="1" key="1">
    <citation type="submission" date="2023-10" db="EMBL/GenBank/DDBJ databases">
        <authorList>
            <person name="Rodriguez Cubillos JULIANA M."/>
            <person name="De Vega J."/>
        </authorList>
    </citation>
    <scope>NUCLEOTIDE SEQUENCE</scope>
</reference>
<name>A0ACB0KQ82_TRIPR</name>
<comment type="caution">
    <text evidence="1">The sequence shown here is derived from an EMBL/GenBank/DDBJ whole genome shotgun (WGS) entry which is preliminary data.</text>
</comment>
<accession>A0ACB0KQ82</accession>
<proteinExistence type="predicted"/>
<dbReference type="Proteomes" id="UP001177021">
    <property type="component" value="Unassembled WGS sequence"/>
</dbReference>
<evidence type="ECO:0000313" key="2">
    <source>
        <dbReference type="Proteomes" id="UP001177021"/>
    </source>
</evidence>
<sequence length="87" mass="10807">MDIWLVWSEVEVPIRLEEVEYVEVEVIRILESKGEKFISHVLCVLEERKRELEELGQEEKLEIRDLRRVFFESRFYRILWYSMSSRR</sequence>
<keyword evidence="2" id="KW-1185">Reference proteome</keyword>